<reference evidence="2 3" key="1">
    <citation type="submission" date="2018-01" db="EMBL/GenBank/DDBJ databases">
        <title>Saezia sanguinis gen. nov., sp. nov., in the order Burkholderiales isolated from human blood.</title>
        <authorList>
            <person name="Medina-Pascual M.J."/>
            <person name="Valdezate S."/>
            <person name="Monzon S."/>
            <person name="Cuesta I."/>
            <person name="Carrasco G."/>
            <person name="Villalon P."/>
            <person name="Saez-Nieto J.A."/>
        </authorList>
    </citation>
    <scope>NUCLEOTIDE SEQUENCE [LARGE SCALE GENOMIC DNA]</scope>
    <source>
        <strain evidence="2 3">CNM695-12</strain>
    </source>
</reference>
<name>A0A433SAC5_9BURK</name>
<dbReference type="RefSeq" id="WP_126980925.1">
    <property type="nucleotide sequence ID" value="NZ_CAWUGC010000004.1"/>
</dbReference>
<sequence>MSYSVHITRRGQWSEQGGPDITLDEWVTLVQSDPDMRLGGSRQWKDDHGKKMSDAPQGLASWQAYSRNQSGGQPVWFEYVSGNVQVINPDQEVMGKMWQLAQKLGARIQGDDGACFDAQGNEIPPDSTTPTKPWWKFWQFDD</sequence>
<dbReference type="Proteomes" id="UP000286947">
    <property type="component" value="Unassembled WGS sequence"/>
</dbReference>
<comment type="caution">
    <text evidence="2">The sequence shown here is derived from an EMBL/GenBank/DDBJ whole genome shotgun (WGS) entry which is preliminary data.</text>
</comment>
<gene>
    <name evidence="2" type="ORF">CUZ56_02761</name>
</gene>
<protein>
    <submittedName>
        <fullName evidence="2">Uncharacterized protein</fullName>
    </submittedName>
</protein>
<dbReference type="OrthoDB" id="981250at2"/>
<evidence type="ECO:0000256" key="1">
    <source>
        <dbReference type="SAM" id="MobiDB-lite"/>
    </source>
</evidence>
<dbReference type="AlphaFoldDB" id="A0A433SAC5"/>
<evidence type="ECO:0000313" key="2">
    <source>
        <dbReference type="EMBL" id="RUS65675.1"/>
    </source>
</evidence>
<feature type="region of interest" description="Disordered" evidence="1">
    <location>
        <begin position="37"/>
        <end position="56"/>
    </location>
</feature>
<feature type="compositionally biased region" description="Basic and acidic residues" evidence="1">
    <location>
        <begin position="43"/>
        <end position="53"/>
    </location>
</feature>
<dbReference type="EMBL" id="PQSP01000010">
    <property type="protein sequence ID" value="RUS65675.1"/>
    <property type="molecule type" value="Genomic_DNA"/>
</dbReference>
<organism evidence="2 3">
    <name type="scientific">Saezia sanguinis</name>
    <dbReference type="NCBI Taxonomy" id="1965230"/>
    <lineage>
        <taxon>Bacteria</taxon>
        <taxon>Pseudomonadati</taxon>
        <taxon>Pseudomonadota</taxon>
        <taxon>Betaproteobacteria</taxon>
        <taxon>Burkholderiales</taxon>
        <taxon>Saeziaceae</taxon>
        <taxon>Saezia</taxon>
    </lineage>
</organism>
<keyword evidence="3" id="KW-1185">Reference proteome</keyword>
<accession>A0A433SAC5</accession>
<evidence type="ECO:0000313" key="3">
    <source>
        <dbReference type="Proteomes" id="UP000286947"/>
    </source>
</evidence>
<proteinExistence type="predicted"/>